<reference evidence="2" key="2">
    <citation type="submission" date="2024-04" db="EMBL/GenBank/DDBJ databases">
        <authorList>
            <person name="Chen Y."/>
            <person name="Shah S."/>
            <person name="Dougan E. K."/>
            <person name="Thang M."/>
            <person name="Chan C."/>
        </authorList>
    </citation>
    <scope>NUCLEOTIDE SEQUENCE [LARGE SCALE GENOMIC DNA]</scope>
</reference>
<dbReference type="EMBL" id="CAMXCT020002350">
    <property type="protein sequence ID" value="CAL1150938.1"/>
    <property type="molecule type" value="Genomic_DNA"/>
</dbReference>
<evidence type="ECO:0000313" key="1">
    <source>
        <dbReference type="EMBL" id="CAI3997563.1"/>
    </source>
</evidence>
<gene>
    <name evidence="1" type="ORF">C1SCF055_LOCUS23934</name>
</gene>
<sequence length="189" mass="21191">MAMIPMEYKLVSKNSNVGKVFAANGPRWRRCGPEGNQRMVRCWLNGGPPGTTFYLTVAAMVAYKLELVKIDHAGMVFRRCSGKMLDYRFVVRPCGLLRPLSVDLARSGTSIHCRVTALSADLVLDKLYGDDVIWGTVYYDAYQKVKDQGTLPKLCFGLEVIKPENFSQPLANHLEHLDISEPPIKKQKA</sequence>
<dbReference type="EMBL" id="CAMXCT010002350">
    <property type="protein sequence ID" value="CAI3997563.1"/>
    <property type="molecule type" value="Genomic_DNA"/>
</dbReference>
<dbReference type="EMBL" id="CAMXCT030002350">
    <property type="protein sequence ID" value="CAL4784875.1"/>
    <property type="molecule type" value="Genomic_DNA"/>
</dbReference>
<proteinExistence type="predicted"/>
<keyword evidence="3" id="KW-1185">Reference proteome</keyword>
<protein>
    <submittedName>
        <fullName evidence="1">Uncharacterized protein</fullName>
    </submittedName>
</protein>
<dbReference type="AlphaFoldDB" id="A0A9P1G2H0"/>
<evidence type="ECO:0000313" key="2">
    <source>
        <dbReference type="EMBL" id="CAL1150938.1"/>
    </source>
</evidence>
<name>A0A9P1G2H0_9DINO</name>
<organism evidence="1">
    <name type="scientific">Cladocopium goreaui</name>
    <dbReference type="NCBI Taxonomy" id="2562237"/>
    <lineage>
        <taxon>Eukaryota</taxon>
        <taxon>Sar</taxon>
        <taxon>Alveolata</taxon>
        <taxon>Dinophyceae</taxon>
        <taxon>Suessiales</taxon>
        <taxon>Symbiodiniaceae</taxon>
        <taxon>Cladocopium</taxon>
    </lineage>
</organism>
<comment type="caution">
    <text evidence="1">The sequence shown here is derived from an EMBL/GenBank/DDBJ whole genome shotgun (WGS) entry which is preliminary data.</text>
</comment>
<accession>A0A9P1G2H0</accession>
<reference evidence="1" key="1">
    <citation type="submission" date="2022-10" db="EMBL/GenBank/DDBJ databases">
        <authorList>
            <person name="Chen Y."/>
            <person name="Dougan E. K."/>
            <person name="Chan C."/>
            <person name="Rhodes N."/>
            <person name="Thang M."/>
        </authorList>
    </citation>
    <scope>NUCLEOTIDE SEQUENCE</scope>
</reference>
<evidence type="ECO:0000313" key="3">
    <source>
        <dbReference type="Proteomes" id="UP001152797"/>
    </source>
</evidence>
<dbReference type="Proteomes" id="UP001152797">
    <property type="component" value="Unassembled WGS sequence"/>
</dbReference>